<keyword evidence="3" id="KW-1185">Reference proteome</keyword>
<dbReference type="CDD" id="cd19099">
    <property type="entry name" value="AKR_unchar"/>
    <property type="match status" value="1"/>
</dbReference>
<feature type="domain" description="NADP-dependent oxidoreductase" evidence="1">
    <location>
        <begin position="96"/>
        <end position="274"/>
    </location>
</feature>
<dbReference type="EMBL" id="CM035428">
    <property type="protein sequence ID" value="KAH7302320.1"/>
    <property type="molecule type" value="Genomic_DNA"/>
</dbReference>
<evidence type="ECO:0000259" key="1">
    <source>
        <dbReference type="Pfam" id="PF00248"/>
    </source>
</evidence>
<dbReference type="SUPFAM" id="SSF51430">
    <property type="entry name" value="NAD(P)-linked oxidoreductase"/>
    <property type="match status" value="1"/>
</dbReference>
<dbReference type="InterPro" id="IPR036812">
    <property type="entry name" value="NAD(P)_OxRdtase_dom_sf"/>
</dbReference>
<gene>
    <name evidence="2" type="ORF">KP509_23G067200</name>
</gene>
<name>A0A8T2S0N4_CERRI</name>
<evidence type="ECO:0000313" key="3">
    <source>
        <dbReference type="Proteomes" id="UP000825935"/>
    </source>
</evidence>
<dbReference type="InterPro" id="IPR023210">
    <property type="entry name" value="NADP_OxRdtase_dom"/>
</dbReference>
<evidence type="ECO:0000313" key="2">
    <source>
        <dbReference type="EMBL" id="KAH7302320.1"/>
    </source>
</evidence>
<proteinExistence type="predicted"/>
<dbReference type="PANTHER" id="PTHR43312">
    <property type="entry name" value="D-THREO-ALDOSE 1-DEHYDROGENASE"/>
    <property type="match status" value="1"/>
</dbReference>
<dbReference type="OMA" id="AIQLPFN"/>
<dbReference type="Proteomes" id="UP000825935">
    <property type="component" value="Chromosome 23"/>
</dbReference>
<dbReference type="AlphaFoldDB" id="A0A8T2S0N4"/>
<sequence>MISITQNTSNGVGSLCMLVLEHKCWKQRRCAKSPGSQITHEREMSAAAPSTFLAGHADASGTLEYTRSVALNVGPGHFRTLPANGAAGDLSVSSVGVGTYLGPDSDAADKQYEDAISLALTLGVNVLDTAINYRNMRSERSVGRALSRAIVAGALQRNQIVVCTKGGYLSFDVKQPPNPRGWLEETYIKPGIFSYSEFAGGCHCMTASYIKNQLEKSRKNLGLETIDVYYVHNPETQLGEVSRQEFNSRIRNAFGALEEAHSEGKISVYGVATWNGFRVSPGSKGHLSLEDLVNAAKDVGGHSHHFKIVQLPFNLKMQEASRNLTQVVNGRPMTLLAAAKELGISVVASASLMQASLCKAIPNEIRTLAKEMDEEASNAECAIQFVRSTPGILTALVGMRQIKHVEDNLKVLQYAAGPYT</sequence>
<comment type="caution">
    <text evidence="2">The sequence shown here is derived from an EMBL/GenBank/DDBJ whole genome shotgun (WGS) entry which is preliminary data.</text>
</comment>
<protein>
    <recommendedName>
        <fullName evidence="1">NADP-dependent oxidoreductase domain-containing protein</fullName>
    </recommendedName>
</protein>
<reference evidence="2 3" key="1">
    <citation type="submission" date="2021-08" db="EMBL/GenBank/DDBJ databases">
        <title>WGS assembly of Ceratopteris richardii.</title>
        <authorList>
            <person name="Marchant D.B."/>
            <person name="Chen G."/>
            <person name="Jenkins J."/>
            <person name="Shu S."/>
            <person name="Leebens-Mack J."/>
            <person name="Grimwood J."/>
            <person name="Schmutz J."/>
            <person name="Soltis P."/>
            <person name="Soltis D."/>
            <person name="Chen Z.-H."/>
        </authorList>
    </citation>
    <scope>NUCLEOTIDE SEQUENCE [LARGE SCALE GENOMIC DNA]</scope>
    <source>
        <strain evidence="2">Whitten #5841</strain>
        <tissue evidence="2">Leaf</tissue>
    </source>
</reference>
<dbReference type="Pfam" id="PF00248">
    <property type="entry name" value="Aldo_ket_red"/>
    <property type="match status" value="1"/>
</dbReference>
<dbReference type="Gene3D" id="3.20.20.100">
    <property type="entry name" value="NADP-dependent oxidoreductase domain"/>
    <property type="match status" value="1"/>
</dbReference>
<dbReference type="PANTHER" id="PTHR43312:SF1">
    <property type="entry name" value="NADP-DEPENDENT OXIDOREDUCTASE DOMAIN-CONTAINING PROTEIN"/>
    <property type="match status" value="1"/>
</dbReference>
<accession>A0A8T2S0N4</accession>
<dbReference type="OrthoDB" id="48988at2759"/>
<dbReference type="InterPro" id="IPR053135">
    <property type="entry name" value="AKR2_Oxidoreductase"/>
</dbReference>
<organism evidence="2 3">
    <name type="scientific">Ceratopteris richardii</name>
    <name type="common">Triangle waterfern</name>
    <dbReference type="NCBI Taxonomy" id="49495"/>
    <lineage>
        <taxon>Eukaryota</taxon>
        <taxon>Viridiplantae</taxon>
        <taxon>Streptophyta</taxon>
        <taxon>Embryophyta</taxon>
        <taxon>Tracheophyta</taxon>
        <taxon>Polypodiopsida</taxon>
        <taxon>Polypodiidae</taxon>
        <taxon>Polypodiales</taxon>
        <taxon>Pteridineae</taxon>
        <taxon>Pteridaceae</taxon>
        <taxon>Parkerioideae</taxon>
        <taxon>Ceratopteris</taxon>
    </lineage>
</organism>